<protein>
    <submittedName>
        <fullName evidence="2">Jg16392 protein</fullName>
    </submittedName>
</protein>
<reference evidence="2" key="1">
    <citation type="submission" date="2022-03" db="EMBL/GenBank/DDBJ databases">
        <authorList>
            <person name="Lindestad O."/>
        </authorList>
    </citation>
    <scope>NUCLEOTIDE SEQUENCE</scope>
</reference>
<dbReference type="OrthoDB" id="7385510at2759"/>
<comment type="caution">
    <text evidence="2">The sequence shown here is derived from an EMBL/GenBank/DDBJ whole genome shotgun (WGS) entry which is preliminary data.</text>
</comment>
<dbReference type="EMBL" id="CAKXAJ010026240">
    <property type="protein sequence ID" value="CAH2264000.1"/>
    <property type="molecule type" value="Genomic_DNA"/>
</dbReference>
<accession>A0A8S4SHS8</accession>
<evidence type="ECO:0000313" key="2">
    <source>
        <dbReference type="EMBL" id="CAH2264000.1"/>
    </source>
</evidence>
<evidence type="ECO:0000313" key="3">
    <source>
        <dbReference type="Proteomes" id="UP000838756"/>
    </source>
</evidence>
<evidence type="ECO:0000256" key="1">
    <source>
        <dbReference type="SAM" id="MobiDB-lite"/>
    </source>
</evidence>
<gene>
    <name evidence="2" type="primary">jg16392</name>
    <name evidence="2" type="ORF">PAEG_LOCUS24478</name>
</gene>
<name>A0A8S4SHS8_9NEOP</name>
<feature type="compositionally biased region" description="Polar residues" evidence="1">
    <location>
        <begin position="63"/>
        <end position="74"/>
    </location>
</feature>
<keyword evidence="3" id="KW-1185">Reference proteome</keyword>
<dbReference type="Proteomes" id="UP000838756">
    <property type="component" value="Unassembled WGS sequence"/>
</dbReference>
<dbReference type="AlphaFoldDB" id="A0A8S4SHS8"/>
<organism evidence="2 3">
    <name type="scientific">Pararge aegeria aegeria</name>
    <dbReference type="NCBI Taxonomy" id="348720"/>
    <lineage>
        <taxon>Eukaryota</taxon>
        <taxon>Metazoa</taxon>
        <taxon>Ecdysozoa</taxon>
        <taxon>Arthropoda</taxon>
        <taxon>Hexapoda</taxon>
        <taxon>Insecta</taxon>
        <taxon>Pterygota</taxon>
        <taxon>Neoptera</taxon>
        <taxon>Endopterygota</taxon>
        <taxon>Lepidoptera</taxon>
        <taxon>Glossata</taxon>
        <taxon>Ditrysia</taxon>
        <taxon>Papilionoidea</taxon>
        <taxon>Nymphalidae</taxon>
        <taxon>Satyrinae</taxon>
        <taxon>Satyrini</taxon>
        <taxon>Parargina</taxon>
        <taxon>Pararge</taxon>
    </lineage>
</organism>
<proteinExistence type="predicted"/>
<feature type="region of interest" description="Disordered" evidence="1">
    <location>
        <begin position="54"/>
        <end position="74"/>
    </location>
</feature>
<sequence length="74" mass="8205">MAVGYGFPMDWCKGRRELGAGRGEPGVQRDVDCLAPDCVICSCPFVRCTVTRLPPPRDGDSRLLQTPQHSRNRC</sequence>